<dbReference type="Proteomes" id="UP000077262">
    <property type="component" value="Unassembled WGS sequence"/>
</dbReference>
<gene>
    <name evidence="1" type="ORF">AX777_08460</name>
</gene>
<dbReference type="AlphaFoldDB" id="A0A177K0Q3"/>
<accession>A0A177K0Q3</accession>
<protein>
    <submittedName>
        <fullName evidence="1">Uncharacterized protein</fullName>
    </submittedName>
</protein>
<comment type="caution">
    <text evidence="1">The sequence shown here is derived from an EMBL/GenBank/DDBJ whole genome shotgun (WGS) entry which is preliminary data.</text>
</comment>
<dbReference type="EMBL" id="LSTR01000018">
    <property type="protein sequence ID" value="OAH47022.1"/>
    <property type="molecule type" value="Genomic_DNA"/>
</dbReference>
<name>A0A177K0Q3_SPHYA</name>
<dbReference type="RefSeq" id="WP_010335589.1">
    <property type="nucleotide sequence ID" value="NZ_LSTR01000018.1"/>
</dbReference>
<reference evidence="1 2" key="1">
    <citation type="submission" date="2016-02" db="EMBL/GenBank/DDBJ databases">
        <authorList>
            <person name="Wen L."/>
            <person name="He K."/>
            <person name="Yang H."/>
        </authorList>
    </citation>
    <scope>NUCLEOTIDE SEQUENCE [LARGE SCALE GENOMIC DNA]</scope>
    <source>
        <strain evidence="1 2">CD09_2</strain>
    </source>
</reference>
<proteinExistence type="predicted"/>
<evidence type="ECO:0000313" key="2">
    <source>
        <dbReference type="Proteomes" id="UP000077262"/>
    </source>
</evidence>
<evidence type="ECO:0000313" key="1">
    <source>
        <dbReference type="EMBL" id="OAH47022.1"/>
    </source>
</evidence>
<sequence>MAVRGKWWIVAAVIVVALLAALAWNWSTLRARAQLGSAYGARLTCSCRYVEGRAMGSCQGDKEPGMAMVRLTDKPEERAVEAHVPLLASRTARFKPGWCRNAPSGASQTDTPRYWHLWP</sequence>
<organism evidence="1 2">
    <name type="scientific">Sphingobium yanoikuyae</name>
    <name type="common">Sphingomonas yanoikuyae</name>
    <dbReference type="NCBI Taxonomy" id="13690"/>
    <lineage>
        <taxon>Bacteria</taxon>
        <taxon>Pseudomonadati</taxon>
        <taxon>Pseudomonadota</taxon>
        <taxon>Alphaproteobacteria</taxon>
        <taxon>Sphingomonadales</taxon>
        <taxon>Sphingomonadaceae</taxon>
        <taxon>Sphingobium</taxon>
    </lineage>
</organism>
<dbReference type="OrthoDB" id="7391866at2"/>